<dbReference type="SUPFAM" id="SSF117074">
    <property type="entry name" value="Hypothetical protein PA1324"/>
    <property type="match status" value="1"/>
</dbReference>
<keyword evidence="4" id="KW-1185">Reference proteome</keyword>
<evidence type="ECO:0000259" key="2">
    <source>
        <dbReference type="Pfam" id="PF24595"/>
    </source>
</evidence>
<dbReference type="RefSeq" id="WP_264789579.1">
    <property type="nucleotide sequence ID" value="NZ_AP026867.1"/>
</dbReference>
<name>A0A916DVH2_9BACT</name>
<organism evidence="3 4">
    <name type="scientific">Aureispira anguillae</name>
    <dbReference type="NCBI Taxonomy" id="2864201"/>
    <lineage>
        <taxon>Bacteria</taxon>
        <taxon>Pseudomonadati</taxon>
        <taxon>Bacteroidota</taxon>
        <taxon>Saprospiria</taxon>
        <taxon>Saprospirales</taxon>
        <taxon>Saprospiraceae</taxon>
        <taxon>Aureispira</taxon>
    </lineage>
</organism>
<gene>
    <name evidence="3" type="ORF">AsAng_0051400</name>
</gene>
<dbReference type="InterPro" id="IPR026444">
    <property type="entry name" value="Secre_tail"/>
</dbReference>
<sequence length="764" mass="84362">MKLKTMICMYSRWGMVLLMYLIIHSINAQTTAIPDPAFEQKLISLGIDSDGLVNGQMLTMDAASINSLDVDNSNINSLEGIEAFVNLSTLSCVRNNLTSLDLTENVSLVSLYVEHNNLYELIVPSTSLSTINCSFNKLLRLDLSNATNVGTLTSVANLRWLRICISNLTATSTQYWLYSPATIITEDCLPKAVKGQVFVDDNTNCILDATEKGLEGQIVEFDKGGQKFYFNTVDTFGNYEANLDTGTYTVTFYASSNYWQPCQLPQTITVDTNYVIQTLNWGLRATVACPLMEVDLAAPFLRKNNGGSFYQVDYCNKGTVQANSAYVEVAVDPDLHVLSTSLPIASQSGNLYTFNVGDVPPGRCGDITIQVLVDSNAVFGQTHCTEAHIYPDSICTNNWQGADLSVVAQCNNDSIRFTITNNGIGMTALSTYYVFEDNIMMRQEPFQLGAGASIDVVQEVLEGSTYRINVDQESGYPSILGDPFVTAVQEGCAPFPNGSFNTGFVTQFSNGNSSPFIAVDCQENIGSYDPNDKSAQPTGYDATHHYIEDNTILDYKIRFQNTGTDTAFGVIVLDTLSAHFNIGSLVMGASSHPYTWKIEDGNVLKVSFIGIMLPDSNVNEPASHGFFRYRIEQQPNNPVGTVINNSAAIYFDYNLPIITNTTWHTVGESFVELSVVVDKIFDEQVDVLVYPNPFKDQTTLEIKGKAYQQVELLIYDVTGKLIRQQQESNQSKLIMPRGELQQGVYFYQLKGDHQLINTGKIIAQ</sequence>
<dbReference type="InterPro" id="IPR013783">
    <property type="entry name" value="Ig-like_fold"/>
</dbReference>
<dbReference type="EMBL" id="AP026867">
    <property type="protein sequence ID" value="BDS14361.1"/>
    <property type="molecule type" value="Genomic_DNA"/>
</dbReference>
<dbReference type="SUPFAM" id="SSF52058">
    <property type="entry name" value="L domain-like"/>
    <property type="match status" value="1"/>
</dbReference>
<accession>A0A916DVH2</accession>
<dbReference type="KEGG" id="aup:AsAng_0051400"/>
<dbReference type="Gene3D" id="2.60.40.10">
    <property type="entry name" value="Immunoglobulins"/>
    <property type="match status" value="1"/>
</dbReference>
<dbReference type="Pfam" id="PF18962">
    <property type="entry name" value="Por_Secre_tail"/>
    <property type="match status" value="1"/>
</dbReference>
<dbReference type="AlphaFoldDB" id="A0A916DVH2"/>
<evidence type="ECO:0000259" key="1">
    <source>
        <dbReference type="Pfam" id="PF18962"/>
    </source>
</evidence>
<dbReference type="InterPro" id="IPR032675">
    <property type="entry name" value="LRR_dom_sf"/>
</dbReference>
<reference evidence="3" key="1">
    <citation type="submission" date="2022-09" db="EMBL/GenBank/DDBJ databases">
        <title>Aureispira anguillicida sp. nov., isolated from Leptocephalus of Japanese eel Anguilla japonica.</title>
        <authorList>
            <person name="Yuasa K."/>
            <person name="Mekata T."/>
            <person name="Ikunari K."/>
        </authorList>
    </citation>
    <scope>NUCLEOTIDE SEQUENCE</scope>
    <source>
        <strain evidence="3">EL160426</strain>
    </source>
</reference>
<feature type="domain" description="Secretion system C-terminal sorting" evidence="1">
    <location>
        <begin position="689"/>
        <end position="757"/>
    </location>
</feature>
<dbReference type="Gene3D" id="3.80.10.10">
    <property type="entry name" value="Ribonuclease Inhibitor"/>
    <property type="match status" value="1"/>
</dbReference>
<dbReference type="Proteomes" id="UP001060919">
    <property type="component" value="Chromosome"/>
</dbReference>
<protein>
    <submittedName>
        <fullName evidence="3">T9SS type A sorting domain-containing protein</fullName>
    </submittedName>
</protein>
<dbReference type="NCBIfam" id="TIGR04183">
    <property type="entry name" value="Por_Secre_tail"/>
    <property type="match status" value="1"/>
</dbReference>
<feature type="domain" description="DUF7619" evidence="2">
    <location>
        <begin position="529"/>
        <end position="664"/>
    </location>
</feature>
<proteinExistence type="predicted"/>
<evidence type="ECO:0000313" key="3">
    <source>
        <dbReference type="EMBL" id="BDS14361.1"/>
    </source>
</evidence>
<dbReference type="InterPro" id="IPR055353">
    <property type="entry name" value="DUF7619"/>
</dbReference>
<evidence type="ECO:0000313" key="4">
    <source>
        <dbReference type="Proteomes" id="UP001060919"/>
    </source>
</evidence>
<dbReference type="Pfam" id="PF24595">
    <property type="entry name" value="DUF7619"/>
    <property type="match status" value="1"/>
</dbReference>